<keyword evidence="4" id="KW-1185">Reference proteome</keyword>
<feature type="compositionally biased region" description="Basic and acidic residues" evidence="1">
    <location>
        <begin position="138"/>
        <end position="150"/>
    </location>
</feature>
<feature type="transmembrane region" description="Helical" evidence="2">
    <location>
        <begin position="55"/>
        <end position="79"/>
    </location>
</feature>
<dbReference type="Proteomes" id="UP000023152">
    <property type="component" value="Unassembled WGS sequence"/>
</dbReference>
<name>X6MMS6_RETFI</name>
<evidence type="ECO:0000313" key="4">
    <source>
        <dbReference type="Proteomes" id="UP000023152"/>
    </source>
</evidence>
<protein>
    <submittedName>
        <fullName evidence="3">Uncharacterized protein</fullName>
    </submittedName>
</protein>
<evidence type="ECO:0000313" key="3">
    <source>
        <dbReference type="EMBL" id="ETO15174.1"/>
    </source>
</evidence>
<comment type="caution">
    <text evidence="3">The sequence shown here is derived from an EMBL/GenBank/DDBJ whole genome shotgun (WGS) entry which is preliminary data.</text>
</comment>
<accession>X6MMS6</accession>
<keyword evidence="2" id="KW-0812">Transmembrane</keyword>
<reference evidence="3 4" key="1">
    <citation type="journal article" date="2013" name="Curr. Biol.">
        <title>The Genome of the Foraminiferan Reticulomyxa filosa.</title>
        <authorList>
            <person name="Glockner G."/>
            <person name="Hulsmann N."/>
            <person name="Schleicher M."/>
            <person name="Noegel A.A."/>
            <person name="Eichinger L."/>
            <person name="Gallinger C."/>
            <person name="Pawlowski J."/>
            <person name="Sierra R."/>
            <person name="Euteneuer U."/>
            <person name="Pillet L."/>
            <person name="Moustafa A."/>
            <person name="Platzer M."/>
            <person name="Groth M."/>
            <person name="Szafranski K."/>
            <person name="Schliwa M."/>
        </authorList>
    </citation>
    <scope>NUCLEOTIDE SEQUENCE [LARGE SCALE GENOMIC DNA]</scope>
</reference>
<dbReference type="AlphaFoldDB" id="X6MMS6"/>
<evidence type="ECO:0000256" key="1">
    <source>
        <dbReference type="SAM" id="MobiDB-lite"/>
    </source>
</evidence>
<dbReference type="EMBL" id="ASPP01019407">
    <property type="protein sequence ID" value="ETO15174.1"/>
    <property type="molecule type" value="Genomic_DNA"/>
</dbReference>
<organism evidence="3 4">
    <name type="scientific">Reticulomyxa filosa</name>
    <dbReference type="NCBI Taxonomy" id="46433"/>
    <lineage>
        <taxon>Eukaryota</taxon>
        <taxon>Sar</taxon>
        <taxon>Rhizaria</taxon>
        <taxon>Retaria</taxon>
        <taxon>Foraminifera</taxon>
        <taxon>Monothalamids</taxon>
        <taxon>Reticulomyxidae</taxon>
        <taxon>Reticulomyxa</taxon>
    </lineage>
</organism>
<keyword evidence="2" id="KW-1133">Transmembrane helix</keyword>
<gene>
    <name evidence="3" type="ORF">RFI_22189</name>
</gene>
<feature type="region of interest" description="Disordered" evidence="1">
    <location>
        <begin position="110"/>
        <end position="150"/>
    </location>
</feature>
<proteinExistence type="predicted"/>
<sequence length="307" mass="35516">MQVGHADGKDTLVEMLQLLCGEYRSTLYFKGFQLYEAVKDNPEGLTGPSQLQKSITTINCTNITIIIIMIIVMIMTMMFEIDVGHRNLHLLTYVIQKQVDDKLAQDIAQLDSSDKKEKNKNKNKNDKDNHQQTLNATRENEIAKRKKGDDMTGQGWSYYCANGEYRIITNTGTDVSLQKLHVGSKAELTVVPPSLALLQFFLLPREMALSLTFGPLLYTRFIQFPNQYCVLFEMSSYVGFVLSYLKSKLIFLHFCAIFIEQSCFLDAFKNLFRQKNFKKRTLRKFLRNKRFIHPKFQSIQFKKKSIA</sequence>
<keyword evidence="2" id="KW-0472">Membrane</keyword>
<evidence type="ECO:0000256" key="2">
    <source>
        <dbReference type="SAM" id="Phobius"/>
    </source>
</evidence>